<sequence length="147" mass="16673">MTCSSADHWRQTHASNYYHKRKGKPASRALQAYNEKKTVTRHSSTTVAAAKRRRGGSRNVRSMKESGDNEDNQMEVDASDVERCGRAKRKSASSKAEIKTDREYDADSESSMVRASEDQADIQHLRYSFQTLNIVNYPGRQYFTSTG</sequence>
<accession>A0A165PT96</accession>
<dbReference type="InParanoid" id="A0A165PT96"/>
<feature type="compositionally biased region" description="Basic and acidic residues" evidence="1">
    <location>
        <begin position="96"/>
        <end position="105"/>
    </location>
</feature>
<organism evidence="2 3">
    <name type="scientific">Neolentinus lepideus HHB14362 ss-1</name>
    <dbReference type="NCBI Taxonomy" id="1314782"/>
    <lineage>
        <taxon>Eukaryota</taxon>
        <taxon>Fungi</taxon>
        <taxon>Dikarya</taxon>
        <taxon>Basidiomycota</taxon>
        <taxon>Agaricomycotina</taxon>
        <taxon>Agaricomycetes</taxon>
        <taxon>Gloeophyllales</taxon>
        <taxon>Gloeophyllaceae</taxon>
        <taxon>Neolentinus</taxon>
    </lineage>
</organism>
<keyword evidence="3" id="KW-1185">Reference proteome</keyword>
<feature type="region of interest" description="Disordered" evidence="1">
    <location>
        <begin position="1"/>
        <end position="115"/>
    </location>
</feature>
<feature type="compositionally biased region" description="Acidic residues" evidence="1">
    <location>
        <begin position="68"/>
        <end position="79"/>
    </location>
</feature>
<evidence type="ECO:0000313" key="2">
    <source>
        <dbReference type="EMBL" id="KZT21465.1"/>
    </source>
</evidence>
<reference evidence="2 3" key="1">
    <citation type="journal article" date="2016" name="Mol. Biol. Evol.">
        <title>Comparative Genomics of Early-Diverging Mushroom-Forming Fungi Provides Insights into the Origins of Lignocellulose Decay Capabilities.</title>
        <authorList>
            <person name="Nagy L.G."/>
            <person name="Riley R."/>
            <person name="Tritt A."/>
            <person name="Adam C."/>
            <person name="Daum C."/>
            <person name="Floudas D."/>
            <person name="Sun H."/>
            <person name="Yadav J.S."/>
            <person name="Pangilinan J."/>
            <person name="Larsson K.H."/>
            <person name="Matsuura K."/>
            <person name="Barry K."/>
            <person name="Labutti K."/>
            <person name="Kuo R."/>
            <person name="Ohm R.A."/>
            <person name="Bhattacharya S.S."/>
            <person name="Shirouzu T."/>
            <person name="Yoshinaga Y."/>
            <person name="Martin F.M."/>
            <person name="Grigoriev I.V."/>
            <person name="Hibbett D.S."/>
        </authorList>
    </citation>
    <scope>NUCLEOTIDE SEQUENCE [LARGE SCALE GENOMIC DNA]</scope>
    <source>
        <strain evidence="2 3">HHB14362 ss-1</strain>
    </source>
</reference>
<evidence type="ECO:0000313" key="3">
    <source>
        <dbReference type="Proteomes" id="UP000076761"/>
    </source>
</evidence>
<dbReference type="AlphaFoldDB" id="A0A165PT96"/>
<gene>
    <name evidence="2" type="ORF">NEOLEDRAFT_746663</name>
</gene>
<protein>
    <submittedName>
        <fullName evidence="2">Uncharacterized protein</fullName>
    </submittedName>
</protein>
<dbReference type="Proteomes" id="UP000076761">
    <property type="component" value="Unassembled WGS sequence"/>
</dbReference>
<proteinExistence type="predicted"/>
<evidence type="ECO:0000256" key="1">
    <source>
        <dbReference type="SAM" id="MobiDB-lite"/>
    </source>
</evidence>
<name>A0A165PT96_9AGAM</name>
<dbReference type="EMBL" id="KV425606">
    <property type="protein sequence ID" value="KZT21465.1"/>
    <property type="molecule type" value="Genomic_DNA"/>
</dbReference>